<name>A0A1A8HTT1_NOTKU</name>
<dbReference type="EMBL" id="HAED01001103">
    <property type="protein sequence ID" value="SBQ86948.1"/>
    <property type="molecule type" value="Transcribed_RNA"/>
</dbReference>
<dbReference type="EMBL" id="HAEE01015670">
    <property type="protein sequence ID" value="SBR35720.1"/>
    <property type="molecule type" value="Transcribed_RNA"/>
</dbReference>
<protein>
    <submittedName>
        <fullName evidence="1">Uncharacterized protein</fullName>
    </submittedName>
</protein>
<reference evidence="1" key="2">
    <citation type="submission" date="2016-06" db="EMBL/GenBank/DDBJ databases">
        <title>The genome of a short-lived fish provides insights into sex chromosome evolution and the genetic control of aging.</title>
        <authorList>
            <person name="Reichwald K."/>
            <person name="Felder M."/>
            <person name="Petzold A."/>
            <person name="Koch P."/>
            <person name="Groth M."/>
            <person name="Platzer M."/>
        </authorList>
    </citation>
    <scope>NUCLEOTIDE SEQUENCE</scope>
    <source>
        <tissue evidence="1">Brain</tissue>
    </source>
</reference>
<gene>
    <name evidence="1" type="primary">Nfu_g_1_002368</name>
</gene>
<organism evidence="1">
    <name type="scientific">Nothobranchius kuhntae</name>
    <name type="common">Beira killifish</name>
    <dbReference type="NCBI Taxonomy" id="321403"/>
    <lineage>
        <taxon>Eukaryota</taxon>
        <taxon>Metazoa</taxon>
        <taxon>Chordata</taxon>
        <taxon>Craniata</taxon>
        <taxon>Vertebrata</taxon>
        <taxon>Euteleostomi</taxon>
        <taxon>Actinopterygii</taxon>
        <taxon>Neopterygii</taxon>
        <taxon>Teleostei</taxon>
        <taxon>Neoteleostei</taxon>
        <taxon>Acanthomorphata</taxon>
        <taxon>Ovalentaria</taxon>
        <taxon>Atherinomorphae</taxon>
        <taxon>Cyprinodontiformes</taxon>
        <taxon>Nothobranchiidae</taxon>
        <taxon>Nothobranchius</taxon>
    </lineage>
</organism>
<evidence type="ECO:0000313" key="1">
    <source>
        <dbReference type="EMBL" id="SBQ86948.1"/>
    </source>
</evidence>
<reference evidence="1" key="1">
    <citation type="submission" date="2016-05" db="EMBL/GenBank/DDBJ databases">
        <authorList>
            <person name="Lavstsen T."/>
            <person name="Jespersen J.S."/>
        </authorList>
    </citation>
    <scope>NUCLEOTIDE SEQUENCE</scope>
    <source>
        <tissue evidence="1">Brain</tissue>
    </source>
</reference>
<accession>A0A1A8HTT1</accession>
<sequence length="122" mass="13605">MWMVSSNPQMLNIHSVQMNCSVVKEVKTSLPHVACRRLVFPTRTRPALVAEQWSSVVKDDTGRKQPLAVSDPCIKGASCWDHEEVLAASVDLNKRCQSSTCHLTPLFLIEGSESFLSSMRCE</sequence>
<proteinExistence type="predicted"/>
<dbReference type="AlphaFoldDB" id="A0A1A8HTT1"/>